<dbReference type="InterPro" id="IPR000914">
    <property type="entry name" value="SBP_5_dom"/>
</dbReference>
<evidence type="ECO:0000259" key="4">
    <source>
        <dbReference type="Pfam" id="PF00496"/>
    </source>
</evidence>
<dbReference type="InterPro" id="IPR039424">
    <property type="entry name" value="SBP_5"/>
</dbReference>
<dbReference type="Proteomes" id="UP000051681">
    <property type="component" value="Unassembled WGS sequence"/>
</dbReference>
<organism evidence="5 6">
    <name type="scientific">Thalassovita mediterranea</name>
    <dbReference type="NCBI Taxonomy" id="340021"/>
    <lineage>
        <taxon>Bacteria</taxon>
        <taxon>Pseudomonadati</taxon>
        <taxon>Pseudomonadota</taxon>
        <taxon>Alphaproteobacteria</taxon>
        <taxon>Rhodobacterales</taxon>
        <taxon>Roseobacteraceae</taxon>
        <taxon>Thalassovita</taxon>
    </lineage>
</organism>
<proteinExistence type="inferred from homology"/>
<sequence length="639" mass="71887">MVSPKPQARSRVKAAARPSFDASKAFWLGAGATVLGLMSWAQQAAAEEVITTHGYNFFGELEYPADFDHLRYVNPDAPKGGEISTWAPGTFDSFNLYTRKGNAGALATIGHENVLTTYADDPTAVYCFLCTTMEYPEGIAWVDFNLRDDVTMADGTPWTGHDLKFTFDLFMTDGLPSFRAAFGAFVEEVEVLDTYKVRFRFSPDSPERDRIGLAGGMPAFSQKWFEDNDYKLQDANVLPIMGTGAYMLDSYDIPSRITYARNPNYWAADLPVNKGRNNFDRIRVEYFGDSVAAFEAFKAGAYTFRSENSSKTWATGYDFPGLNNGYVKKEELADGSLSLMQSYVFNLRREKFQDPRVREAVGLMFNFEWSNESLFYGLYDRVTSFWGNSDLQAIGAPDADELALLQPLVDQGLLEASILTDEAVIPPVSGSRQLDRKNLRRASALLDEAGWMVGDDGMRRKDGQLLQIEFLDDSPAFDRITLPFVENLKRLGIEAVLNRVDPAQATERSRKYDFDMTTHNGRMAREPSTNLKQWFGSEGVNESSRNLMGVADPAVDALIEHVTSATSKAELQTAVHALDRVLRAKRFWVPQWFKNSHTVAYYDMFEYPEPLTPFARGELDFWWFNAEKHEALIAAGALR</sequence>
<dbReference type="PIRSF" id="PIRSF002741">
    <property type="entry name" value="MppA"/>
    <property type="match status" value="1"/>
</dbReference>
<evidence type="ECO:0000313" key="5">
    <source>
        <dbReference type="EMBL" id="CUH83554.1"/>
    </source>
</evidence>
<dbReference type="GO" id="GO:0042884">
    <property type="term" value="P:microcin transport"/>
    <property type="evidence" value="ECO:0007669"/>
    <property type="project" value="TreeGrafter"/>
</dbReference>
<dbReference type="PANTHER" id="PTHR30290:SF64">
    <property type="entry name" value="ABC TRANSPORTER PERIPLASMIC BINDING PROTEIN"/>
    <property type="match status" value="1"/>
</dbReference>
<accession>A0A0P1GN19</accession>
<feature type="domain" description="Solute-binding protein family 5" evidence="4">
    <location>
        <begin position="143"/>
        <end position="539"/>
    </location>
</feature>
<dbReference type="InterPro" id="IPR030678">
    <property type="entry name" value="Peptide/Ni-bd"/>
</dbReference>
<dbReference type="AlphaFoldDB" id="A0A0P1GN19"/>
<dbReference type="GO" id="GO:0015833">
    <property type="term" value="P:peptide transport"/>
    <property type="evidence" value="ECO:0007669"/>
    <property type="project" value="TreeGrafter"/>
</dbReference>
<dbReference type="Pfam" id="PF00496">
    <property type="entry name" value="SBP_bac_5"/>
    <property type="match status" value="1"/>
</dbReference>
<dbReference type="Gene3D" id="3.40.190.10">
    <property type="entry name" value="Periplasmic binding protein-like II"/>
    <property type="match status" value="1"/>
</dbReference>
<evidence type="ECO:0000313" key="6">
    <source>
        <dbReference type="Proteomes" id="UP000051681"/>
    </source>
</evidence>
<name>A0A0P1GN19_9RHOB</name>
<keyword evidence="6" id="KW-1185">Reference proteome</keyword>
<evidence type="ECO:0000256" key="2">
    <source>
        <dbReference type="ARBA" id="ARBA00005695"/>
    </source>
</evidence>
<dbReference type="EMBL" id="CYSF01000005">
    <property type="protein sequence ID" value="CUH83554.1"/>
    <property type="molecule type" value="Genomic_DNA"/>
</dbReference>
<comment type="subcellular location">
    <subcellularLocation>
        <location evidence="1">Periplasm</location>
    </subcellularLocation>
</comment>
<evidence type="ECO:0000256" key="1">
    <source>
        <dbReference type="ARBA" id="ARBA00004418"/>
    </source>
</evidence>
<dbReference type="SUPFAM" id="SSF53850">
    <property type="entry name" value="Periplasmic binding protein-like II"/>
    <property type="match status" value="1"/>
</dbReference>
<dbReference type="GO" id="GO:0043190">
    <property type="term" value="C:ATP-binding cassette (ABC) transporter complex"/>
    <property type="evidence" value="ECO:0007669"/>
    <property type="project" value="InterPro"/>
</dbReference>
<dbReference type="PANTHER" id="PTHR30290">
    <property type="entry name" value="PERIPLASMIC BINDING COMPONENT OF ABC TRANSPORTER"/>
    <property type="match status" value="1"/>
</dbReference>
<dbReference type="CDD" id="cd08497">
    <property type="entry name" value="MbnE-like"/>
    <property type="match status" value="1"/>
</dbReference>
<comment type="similarity">
    <text evidence="2">Belongs to the bacterial solute-binding protein 5 family.</text>
</comment>
<protein>
    <submittedName>
        <fullName evidence="5">ABC transporter substrate binding protein, family</fullName>
    </submittedName>
</protein>
<dbReference type="GO" id="GO:0030288">
    <property type="term" value="C:outer membrane-bounded periplasmic space"/>
    <property type="evidence" value="ECO:0007669"/>
    <property type="project" value="TreeGrafter"/>
</dbReference>
<evidence type="ECO:0000256" key="3">
    <source>
        <dbReference type="ARBA" id="ARBA00022729"/>
    </source>
</evidence>
<dbReference type="GO" id="GO:1904680">
    <property type="term" value="F:peptide transmembrane transporter activity"/>
    <property type="evidence" value="ECO:0007669"/>
    <property type="project" value="TreeGrafter"/>
</dbReference>
<dbReference type="OrthoDB" id="9803988at2"/>
<gene>
    <name evidence="5" type="ORF">TM5383_00745</name>
</gene>
<dbReference type="Gene3D" id="3.10.105.10">
    <property type="entry name" value="Dipeptide-binding Protein, Domain 3"/>
    <property type="match status" value="1"/>
</dbReference>
<reference evidence="5 6" key="1">
    <citation type="submission" date="2015-09" db="EMBL/GenBank/DDBJ databases">
        <authorList>
            <consortium name="Swine Surveillance"/>
        </authorList>
    </citation>
    <scope>NUCLEOTIDE SEQUENCE [LARGE SCALE GENOMIC DNA]</scope>
    <source>
        <strain evidence="5 6">CECT 8383</strain>
    </source>
</reference>
<keyword evidence="3" id="KW-0732">Signal</keyword>
<dbReference type="STRING" id="340021.TM5383_00745"/>
<dbReference type="RefSeq" id="WP_058317705.1">
    <property type="nucleotide sequence ID" value="NZ_CYSF01000005.1"/>
</dbReference>